<reference evidence="11 12" key="1">
    <citation type="submission" date="2017-03" db="EMBL/GenBank/DDBJ databases">
        <title>Genomes of endolithic fungi from Antarctica.</title>
        <authorList>
            <person name="Coleine C."/>
            <person name="Masonjones S."/>
            <person name="Stajich J.E."/>
        </authorList>
    </citation>
    <scope>NUCLEOTIDE SEQUENCE [LARGE SCALE GENOMIC DNA]</scope>
    <source>
        <strain evidence="11 12">CCFEE 6315</strain>
    </source>
</reference>
<organism evidence="11 12">
    <name type="scientific">Salinomyces thailandicus</name>
    <dbReference type="NCBI Taxonomy" id="706561"/>
    <lineage>
        <taxon>Eukaryota</taxon>
        <taxon>Fungi</taxon>
        <taxon>Dikarya</taxon>
        <taxon>Ascomycota</taxon>
        <taxon>Pezizomycotina</taxon>
        <taxon>Dothideomycetes</taxon>
        <taxon>Dothideomycetidae</taxon>
        <taxon>Mycosphaerellales</taxon>
        <taxon>Teratosphaeriaceae</taxon>
        <taxon>Salinomyces</taxon>
    </lineage>
</organism>
<evidence type="ECO:0000256" key="6">
    <source>
        <dbReference type="ARBA" id="ARBA00022776"/>
    </source>
</evidence>
<accession>A0A4U0TQT8</accession>
<dbReference type="InterPro" id="IPR026243">
    <property type="entry name" value="HAUS1"/>
</dbReference>
<evidence type="ECO:0008006" key="13">
    <source>
        <dbReference type="Google" id="ProtNLM"/>
    </source>
</evidence>
<keyword evidence="8" id="KW-0206">Cytoskeleton</keyword>
<evidence type="ECO:0000256" key="2">
    <source>
        <dbReference type="ARBA" id="ARBA00005479"/>
    </source>
</evidence>
<comment type="subcellular location">
    <subcellularLocation>
        <location evidence="1">Cytoplasm</location>
        <location evidence="1">Cytoskeleton</location>
        <location evidence="1">Spindle</location>
    </subcellularLocation>
</comment>
<dbReference type="Proteomes" id="UP000308549">
    <property type="component" value="Unassembled WGS sequence"/>
</dbReference>
<keyword evidence="7 10" id="KW-0175">Coiled coil</keyword>
<comment type="similarity">
    <text evidence="2">Belongs to the HAUS1 family.</text>
</comment>
<dbReference type="GO" id="GO:0051301">
    <property type="term" value="P:cell division"/>
    <property type="evidence" value="ECO:0007669"/>
    <property type="project" value="UniProtKB-KW"/>
</dbReference>
<evidence type="ECO:0000256" key="8">
    <source>
        <dbReference type="ARBA" id="ARBA00023212"/>
    </source>
</evidence>
<evidence type="ECO:0000256" key="3">
    <source>
        <dbReference type="ARBA" id="ARBA00022490"/>
    </source>
</evidence>
<dbReference type="OrthoDB" id="5372507at2759"/>
<keyword evidence="3" id="KW-0963">Cytoplasm</keyword>
<dbReference type="GO" id="GO:0005819">
    <property type="term" value="C:spindle"/>
    <property type="evidence" value="ECO:0007669"/>
    <property type="project" value="UniProtKB-SubCell"/>
</dbReference>
<protein>
    <recommendedName>
        <fullName evidence="13">HAUS augmin-like complex subunit 1</fullName>
    </recommendedName>
</protein>
<keyword evidence="6" id="KW-0498">Mitosis</keyword>
<evidence type="ECO:0000256" key="9">
    <source>
        <dbReference type="ARBA" id="ARBA00023306"/>
    </source>
</evidence>
<dbReference type="PANTHER" id="PTHR31570:SF1">
    <property type="entry name" value="HAUS AUGMIN-LIKE COMPLEX SUBUNIT 1"/>
    <property type="match status" value="1"/>
</dbReference>
<dbReference type="Pfam" id="PF25762">
    <property type="entry name" value="HAUS1"/>
    <property type="match status" value="1"/>
</dbReference>
<dbReference type="GO" id="GO:0005874">
    <property type="term" value="C:microtubule"/>
    <property type="evidence" value="ECO:0007669"/>
    <property type="project" value="UniProtKB-KW"/>
</dbReference>
<sequence>MDSPADWTASALFSPSKARAQQAQAKDWASVDAWLGKHYGKRIPTFERNEETLQALLALATFNEAADEQRQLIEKVEKQALHADAKRDQEDERLYHDMLAGLDAGSTHDLDTLSECLATLGASEIVCAAEGLCTLTIERFELEEQLRRAESQLTALRNEQSRLRGLVNELHQDSFAPPSDLMESMSEWMRGTKHLRAKVAEYEERLAGFSGNSSTVLVEDVMNKGRDVEKRGMRLNELNSELSAMEGLPSDPRMARAKLEDARGQLERLVTKRDMAFENLLGRN</sequence>
<evidence type="ECO:0000313" key="12">
    <source>
        <dbReference type="Proteomes" id="UP000308549"/>
    </source>
</evidence>
<dbReference type="GO" id="GO:0051225">
    <property type="term" value="P:spindle assembly"/>
    <property type="evidence" value="ECO:0007669"/>
    <property type="project" value="InterPro"/>
</dbReference>
<dbReference type="EMBL" id="NAJL01000046">
    <property type="protein sequence ID" value="TKA24212.1"/>
    <property type="molecule type" value="Genomic_DNA"/>
</dbReference>
<dbReference type="GO" id="GO:0070652">
    <property type="term" value="C:HAUS complex"/>
    <property type="evidence" value="ECO:0007669"/>
    <property type="project" value="InterPro"/>
</dbReference>
<keyword evidence="4" id="KW-0132">Cell division</keyword>
<feature type="coiled-coil region" evidence="10">
    <location>
        <begin position="59"/>
        <end position="86"/>
    </location>
</feature>
<evidence type="ECO:0000313" key="11">
    <source>
        <dbReference type="EMBL" id="TKA24212.1"/>
    </source>
</evidence>
<dbReference type="AlphaFoldDB" id="A0A4U0TQT8"/>
<gene>
    <name evidence="11" type="ORF">B0A50_05976</name>
</gene>
<evidence type="ECO:0000256" key="7">
    <source>
        <dbReference type="ARBA" id="ARBA00023054"/>
    </source>
</evidence>
<keyword evidence="9" id="KW-0131">Cell cycle</keyword>
<evidence type="ECO:0000256" key="1">
    <source>
        <dbReference type="ARBA" id="ARBA00004186"/>
    </source>
</evidence>
<evidence type="ECO:0000256" key="4">
    <source>
        <dbReference type="ARBA" id="ARBA00022618"/>
    </source>
</evidence>
<keyword evidence="5" id="KW-0493">Microtubule</keyword>
<evidence type="ECO:0000256" key="10">
    <source>
        <dbReference type="SAM" id="Coils"/>
    </source>
</evidence>
<dbReference type="GO" id="GO:0005829">
    <property type="term" value="C:cytosol"/>
    <property type="evidence" value="ECO:0007669"/>
    <property type="project" value="TreeGrafter"/>
</dbReference>
<dbReference type="PANTHER" id="PTHR31570">
    <property type="entry name" value="HAUS AUGMIN-LIKE COMPLEX SUBUNIT 1"/>
    <property type="match status" value="1"/>
</dbReference>
<comment type="caution">
    <text evidence="11">The sequence shown here is derived from an EMBL/GenBank/DDBJ whole genome shotgun (WGS) entry which is preliminary data.</text>
</comment>
<keyword evidence="12" id="KW-1185">Reference proteome</keyword>
<proteinExistence type="inferred from homology"/>
<name>A0A4U0TQT8_9PEZI</name>
<feature type="coiled-coil region" evidence="10">
    <location>
        <begin position="139"/>
        <end position="166"/>
    </location>
</feature>
<evidence type="ECO:0000256" key="5">
    <source>
        <dbReference type="ARBA" id="ARBA00022701"/>
    </source>
</evidence>